<dbReference type="SUPFAM" id="SSF103378">
    <property type="entry name" value="2-methylcitrate dehydratase PrpD"/>
    <property type="match status" value="1"/>
</dbReference>
<dbReference type="EMBL" id="UOEH01000236">
    <property type="protein sequence ID" value="VAV97785.1"/>
    <property type="molecule type" value="Genomic_DNA"/>
</dbReference>
<name>A0A3B0SSL9_9ZZZZ</name>
<dbReference type="InterPro" id="IPR036148">
    <property type="entry name" value="MmgE/PrpD_sf"/>
</dbReference>
<proteinExistence type="predicted"/>
<dbReference type="AlphaFoldDB" id="A0A3B0SSL9"/>
<sequence length="85" mass="9231">MEDGRIIEDELGIANAHPFGARPFGRAEYIGKFKTLTDEILGANESARFLDMVQQLPNLSAEQVLALNPVAPAGYLVENGLKGIF</sequence>
<reference evidence="1" key="1">
    <citation type="submission" date="2018-06" db="EMBL/GenBank/DDBJ databases">
        <authorList>
            <person name="Zhirakovskaya E."/>
        </authorList>
    </citation>
    <scope>NUCLEOTIDE SEQUENCE</scope>
</reference>
<organism evidence="1">
    <name type="scientific">hydrothermal vent metagenome</name>
    <dbReference type="NCBI Taxonomy" id="652676"/>
    <lineage>
        <taxon>unclassified sequences</taxon>
        <taxon>metagenomes</taxon>
        <taxon>ecological metagenomes</taxon>
    </lineage>
</organism>
<gene>
    <name evidence="1" type="ORF">MNBD_ALPHA05-2155</name>
</gene>
<dbReference type="GO" id="GO:0047547">
    <property type="term" value="F:2-methylcitrate dehydratase activity"/>
    <property type="evidence" value="ECO:0007669"/>
    <property type="project" value="UniProtKB-EC"/>
</dbReference>
<dbReference type="EC" id="4.2.1.79" evidence="1"/>
<protein>
    <submittedName>
        <fullName evidence="1">2-methylcitrate dehydratase</fullName>
        <ecNumber evidence="1">4.2.1.79</ecNumber>
    </submittedName>
</protein>
<accession>A0A3B0SSL9</accession>
<keyword evidence="1" id="KW-0456">Lyase</keyword>
<evidence type="ECO:0000313" key="1">
    <source>
        <dbReference type="EMBL" id="VAV97785.1"/>
    </source>
</evidence>